<evidence type="ECO:0000313" key="2">
    <source>
        <dbReference type="EMBL" id="JAD95968.1"/>
    </source>
</evidence>
<reference evidence="2" key="1">
    <citation type="submission" date="2014-09" db="EMBL/GenBank/DDBJ databases">
        <authorList>
            <person name="Magalhaes I.L.F."/>
            <person name="Oliveira U."/>
            <person name="Santos F.R."/>
            <person name="Vidigal T.H.D.A."/>
            <person name="Brescovit A.D."/>
            <person name="Santos A.J."/>
        </authorList>
    </citation>
    <scope>NUCLEOTIDE SEQUENCE</scope>
    <source>
        <tissue evidence="2">Shoot tissue taken approximately 20 cm above the soil surface</tissue>
    </source>
</reference>
<sequence length="328" mass="32490">MYGSGSMALGLSGMAASQLQSFQDQARSSATAAISGNPAAQFEHLMQSSTTGSPAFRGAQPASSSSSPFYLGGANDGHHQSQPGHTSLLHGKPAFHGLMQLPEQHQPVGNNGLLNLGFFPGASSSGHDARLVFPDQFNGSGAGNGRGDGGEHGNTESAAIFSGNLMGSQMAGGAAGFSSYLYNSSETVAPPQMSATALLQKAAQMGATTSGGVNSLLRGLGGGGALNGRPAAGAAGFMAGESSSSRSTSQAENESQFRDLMNTLAASGNGAGGAFGGGFPCVDDGKLSTRDFLGVGAGVVRSMNGAAGLPLRHGGAGIGMGSLDPEMK</sequence>
<dbReference type="AlphaFoldDB" id="A0A0A9EAA4"/>
<name>A0A0A9EAA4_ARUDO</name>
<protein>
    <submittedName>
        <fullName evidence="2">Uncharacterized protein</fullName>
    </submittedName>
</protein>
<proteinExistence type="predicted"/>
<accession>A0A0A9EAA4</accession>
<dbReference type="EMBL" id="GBRH01201927">
    <property type="protein sequence ID" value="JAD95968.1"/>
    <property type="molecule type" value="Transcribed_RNA"/>
</dbReference>
<evidence type="ECO:0000256" key="1">
    <source>
        <dbReference type="SAM" id="MobiDB-lite"/>
    </source>
</evidence>
<feature type="region of interest" description="Disordered" evidence="1">
    <location>
        <begin position="134"/>
        <end position="156"/>
    </location>
</feature>
<organism evidence="2">
    <name type="scientific">Arundo donax</name>
    <name type="common">Giant reed</name>
    <name type="synonym">Donax arundinaceus</name>
    <dbReference type="NCBI Taxonomy" id="35708"/>
    <lineage>
        <taxon>Eukaryota</taxon>
        <taxon>Viridiplantae</taxon>
        <taxon>Streptophyta</taxon>
        <taxon>Embryophyta</taxon>
        <taxon>Tracheophyta</taxon>
        <taxon>Spermatophyta</taxon>
        <taxon>Magnoliopsida</taxon>
        <taxon>Liliopsida</taxon>
        <taxon>Poales</taxon>
        <taxon>Poaceae</taxon>
        <taxon>PACMAD clade</taxon>
        <taxon>Arundinoideae</taxon>
        <taxon>Arundineae</taxon>
        <taxon>Arundo</taxon>
    </lineage>
</organism>
<reference evidence="2" key="2">
    <citation type="journal article" date="2015" name="Data Brief">
        <title>Shoot transcriptome of the giant reed, Arundo donax.</title>
        <authorList>
            <person name="Barrero R.A."/>
            <person name="Guerrero F.D."/>
            <person name="Moolhuijzen P."/>
            <person name="Goolsby J.A."/>
            <person name="Tidwell J."/>
            <person name="Bellgard S.E."/>
            <person name="Bellgard M.I."/>
        </authorList>
    </citation>
    <scope>NUCLEOTIDE SEQUENCE</scope>
    <source>
        <tissue evidence="2">Shoot tissue taken approximately 20 cm above the soil surface</tissue>
    </source>
</reference>
<feature type="region of interest" description="Disordered" evidence="1">
    <location>
        <begin position="50"/>
        <end position="92"/>
    </location>
</feature>